<dbReference type="EMBL" id="ML993935">
    <property type="protein sequence ID" value="KAF2202477.1"/>
    <property type="molecule type" value="Genomic_DNA"/>
</dbReference>
<dbReference type="Proteomes" id="UP000799536">
    <property type="component" value="Unassembled WGS sequence"/>
</dbReference>
<organism evidence="2 3">
    <name type="scientific">Delitschia confertaspora ATCC 74209</name>
    <dbReference type="NCBI Taxonomy" id="1513339"/>
    <lineage>
        <taxon>Eukaryota</taxon>
        <taxon>Fungi</taxon>
        <taxon>Dikarya</taxon>
        <taxon>Ascomycota</taxon>
        <taxon>Pezizomycotina</taxon>
        <taxon>Dothideomycetes</taxon>
        <taxon>Pleosporomycetidae</taxon>
        <taxon>Pleosporales</taxon>
        <taxon>Delitschiaceae</taxon>
        <taxon>Delitschia</taxon>
    </lineage>
</organism>
<protein>
    <submittedName>
        <fullName evidence="2">Uncharacterized protein</fullName>
    </submittedName>
</protein>
<sequence length="59" mass="6634">MCNTFFFLCCFLIFVYSLVFSGILFEIYSLSSSPSGVFLIYFLLSVLLLDNDIASVGRS</sequence>
<keyword evidence="1" id="KW-0472">Membrane</keyword>
<evidence type="ECO:0000313" key="3">
    <source>
        <dbReference type="Proteomes" id="UP000799536"/>
    </source>
</evidence>
<accession>A0A9P4MTW8</accession>
<dbReference type="AlphaFoldDB" id="A0A9P4MTW8"/>
<evidence type="ECO:0000313" key="2">
    <source>
        <dbReference type="EMBL" id="KAF2202477.1"/>
    </source>
</evidence>
<proteinExistence type="predicted"/>
<reference evidence="2" key="1">
    <citation type="journal article" date="2020" name="Stud. Mycol.">
        <title>101 Dothideomycetes genomes: a test case for predicting lifestyles and emergence of pathogens.</title>
        <authorList>
            <person name="Haridas S."/>
            <person name="Albert R."/>
            <person name="Binder M."/>
            <person name="Bloem J."/>
            <person name="Labutti K."/>
            <person name="Salamov A."/>
            <person name="Andreopoulos B."/>
            <person name="Baker S."/>
            <person name="Barry K."/>
            <person name="Bills G."/>
            <person name="Bluhm B."/>
            <person name="Cannon C."/>
            <person name="Castanera R."/>
            <person name="Culley D."/>
            <person name="Daum C."/>
            <person name="Ezra D."/>
            <person name="Gonzalez J."/>
            <person name="Henrissat B."/>
            <person name="Kuo A."/>
            <person name="Liang C."/>
            <person name="Lipzen A."/>
            <person name="Lutzoni F."/>
            <person name="Magnuson J."/>
            <person name="Mondo S."/>
            <person name="Nolan M."/>
            <person name="Ohm R."/>
            <person name="Pangilinan J."/>
            <person name="Park H.-J."/>
            <person name="Ramirez L."/>
            <person name="Alfaro M."/>
            <person name="Sun H."/>
            <person name="Tritt A."/>
            <person name="Yoshinaga Y."/>
            <person name="Zwiers L.-H."/>
            <person name="Turgeon B."/>
            <person name="Goodwin S."/>
            <person name="Spatafora J."/>
            <person name="Crous P."/>
            <person name="Grigoriev I."/>
        </authorList>
    </citation>
    <scope>NUCLEOTIDE SEQUENCE</scope>
    <source>
        <strain evidence="2">ATCC 74209</strain>
    </source>
</reference>
<keyword evidence="1" id="KW-0812">Transmembrane</keyword>
<name>A0A9P4MTW8_9PLEO</name>
<evidence type="ECO:0000256" key="1">
    <source>
        <dbReference type="SAM" id="Phobius"/>
    </source>
</evidence>
<keyword evidence="1" id="KW-1133">Transmembrane helix</keyword>
<feature type="transmembrane region" description="Helical" evidence="1">
    <location>
        <begin position="31"/>
        <end position="49"/>
    </location>
</feature>
<gene>
    <name evidence="2" type="ORF">GQ43DRAFT_439670</name>
</gene>
<comment type="caution">
    <text evidence="2">The sequence shown here is derived from an EMBL/GenBank/DDBJ whole genome shotgun (WGS) entry which is preliminary data.</text>
</comment>
<keyword evidence="3" id="KW-1185">Reference proteome</keyword>